<dbReference type="Pfam" id="PF25683">
    <property type="entry name" value="URGCP_GTPase"/>
    <property type="match status" value="1"/>
</dbReference>
<keyword evidence="11" id="KW-1185">Reference proteome</keyword>
<evidence type="ECO:0000313" key="10">
    <source>
        <dbReference type="Ensembl" id="ENSPNAP00000028928.1"/>
    </source>
</evidence>
<sequence length="1596" mass="183871">MSSSTNMSSTEKNLHNDDSSYRITEAAVQDSVGQMSEDGTQNEDVNIPDLICRLNLSNFYQHKLTTADELSISRTSFQIEKLQTQKEPLKEEDLAFLYLHKLLTLDYRAKYITINSTGVRSDIEETFHMTEDLNDFLNEHDYNNSNNDNDNILIHPMDVQMAVFHCADSFLRQNMVTKLSSCQYALPLLVPSPTSTDIELPLWTFRQIKKTWKSVGGLSTSLPVCQIKAPMVFFCRLGSVSTSKSQLLNSVINPKHNTFFHRDSPGSSKNHLFMEGLVEIAWYCPAGNNDDIFKECIAFCNLHGDAVEHKEKVDYMTEQATVNIVLMQNLKPDEKGKELLLKLHCSSKPLICVISDLKKGPLKMGNKNSIKIGLKHRNQAELHKELISVISNCLQKCNSAPTFSLEASSELAKSYRFRVDEDSQECQAGKTGALEVIKLLKGGDISRIKAKFLPCQGKLWQEWSRKNKEQYRLYGDVEQTKSKIQEHMKSIRNQQRRTSLDLMKAVCKNFTFKQNSKKMYFVKWLGVHLDLLFLEKLSEVTQQYYKQLSDLQLLKQKREITDEFRKKEEELERLSEKVDAVTFGLEHIVREMGQIYEAWAETPDRMTADVSAFPAVAADLLISGHPLELMDGDAAHVPLTWIQSVLDKVTERLGDQRVFVLSVLGLQSSGKSTMLNAMFGLQFAVSAGRCTRGAFMQLIRVKEEVKDQLKFDYLLVVDTEGLQSLQLVGKQSGLTHDNELATFVTGLADLTLINIKGENPAEMKNIIQIVVQAFLRMKKVKLTPSCMFVHQNVADISAGEKNMEGRRQLHKLLDEMTHLAATQEVCNAEFFTDVIKFNIQTDVHYFAQLWEGNPPMAPPNPRYSENIENLKQAILKAAAGKKCLKLSELKVRIKDLWTAVLNENFVFSFKNCLEIAAYRRLEVMYGNWTWELRKELLLIENKLHNWVENGKVVAIDPKLIHEELSSTFCDVKNKTEIFFTEDKDAEILSQWKVRTEKRIKEIHHNLIEVTAKKLTELIKMKAARKTLDDKKTQYENELFNKSKDLASGLKSEVMNETSLRTEFNSMWGKWLSDLRAEMPPIIDVSVEQEVMNILSSYFESHNIYSNRGSAHYKRMYKRREYCEYVTLKKHLVVISYILDIKDNDSIRELVQETVREAEEIIRTKPVDKTGYSDAYTQEIVNCVKKRVAEFKAEKFTLKNEFTVDLSLYVCDIAVRRFTDLHKVFRDANDPVIYLENKKGEFFSIFKKQCEGATATAVFADFVCNKLKPSILQSVYDKTAIDAAEEMRTNYTAFNGNRSNLEKHILQDLAEAESFQLFITYIEDPKNYLSDFIEAKFKQQMLEGRNPRILEILKNAVKMKHSSVSTAIQKATQETKQNKDVHKWLERFSQELKDDKFTLKDLKGAYYQEITDIDFLHKMTNKALQCIINETTSCFENISSVRMNVFRQRPEDILIKQLCGCWVQCPFCAAICTNTIEGHDGKHSVHFHRPEGVTGWKWYKTDNLAVDICTSLVASNAKIVLPDKRFVPYRTYWKAGPEYACWNITPDTSEQAYWKWFVCRFQRDLEKYYEKTFKGRGQIPEAWRSITRNNAIESLNY</sequence>
<dbReference type="RefSeq" id="XP_017539076.1">
    <property type="nucleotide sequence ID" value="XM_017683587.2"/>
</dbReference>
<evidence type="ECO:0000256" key="4">
    <source>
        <dbReference type="ARBA" id="ARBA00022490"/>
    </source>
</evidence>
<dbReference type="Proteomes" id="UP001501920">
    <property type="component" value="Chromosome 9"/>
</dbReference>
<dbReference type="Pfam" id="PF25974">
    <property type="entry name" value="URGCP_9th"/>
    <property type="match status" value="1"/>
</dbReference>
<feature type="compositionally biased region" description="Polar residues" evidence="8">
    <location>
        <begin position="1"/>
        <end position="11"/>
    </location>
</feature>
<dbReference type="InterPro" id="IPR057365">
    <property type="entry name" value="URGCP"/>
</dbReference>
<dbReference type="STRING" id="42514.ENSPNAP00000028928"/>
<reference evidence="10" key="2">
    <citation type="submission" date="2025-08" db="UniProtKB">
        <authorList>
            <consortium name="Ensembl"/>
        </authorList>
    </citation>
    <scope>IDENTIFICATION</scope>
</reference>
<evidence type="ECO:0000256" key="1">
    <source>
        <dbReference type="ARBA" id="ARBA00004123"/>
    </source>
</evidence>
<evidence type="ECO:0000256" key="6">
    <source>
        <dbReference type="ARBA" id="ARBA00023134"/>
    </source>
</evidence>
<dbReference type="Gene3D" id="3.40.50.300">
    <property type="entry name" value="P-loop containing nucleotide triphosphate hydrolases"/>
    <property type="match status" value="1"/>
</dbReference>
<dbReference type="InterPro" id="IPR030383">
    <property type="entry name" value="G_VLIG_dom"/>
</dbReference>
<feature type="domain" description="VLIG-type G" evidence="9">
    <location>
        <begin position="655"/>
        <end position="897"/>
    </location>
</feature>
<dbReference type="PROSITE" id="PS51717">
    <property type="entry name" value="G_VLIG"/>
    <property type="match status" value="1"/>
</dbReference>
<feature type="region of interest" description="Disordered" evidence="8">
    <location>
        <begin position="1"/>
        <end position="20"/>
    </location>
</feature>
<dbReference type="OMA" id="MHYYNIF"/>
<comment type="similarity">
    <text evidence="3">Belongs to the TRAFAC class dynamin-like GTPase superfamily. Very large inducible GTPase (VLIG) family.</text>
</comment>
<proteinExistence type="inferred from homology"/>
<name>A0A3B4DZP4_PYGNA</name>
<dbReference type="Ensembl" id="ENSPNAT00000015550.2">
    <property type="protein sequence ID" value="ENSPNAP00000028928.1"/>
    <property type="gene ID" value="ENSPNAG00000003250.2"/>
</dbReference>
<dbReference type="GO" id="GO:0005525">
    <property type="term" value="F:GTP binding"/>
    <property type="evidence" value="ECO:0007669"/>
    <property type="project" value="UniProtKB-KW"/>
</dbReference>
<keyword evidence="4" id="KW-0963">Cytoplasm</keyword>
<dbReference type="GeneTree" id="ENSGT00940000163472"/>
<dbReference type="InterPro" id="IPR058641">
    <property type="entry name" value="GVIN1_dom"/>
</dbReference>
<keyword evidence="5" id="KW-0547">Nucleotide-binding</keyword>
<dbReference type="Pfam" id="PF25496">
    <property type="entry name" value="URGCP"/>
    <property type="match status" value="1"/>
</dbReference>
<keyword evidence="6" id="KW-0342">GTP-binding</keyword>
<evidence type="ECO:0000256" key="7">
    <source>
        <dbReference type="ARBA" id="ARBA00023242"/>
    </source>
</evidence>
<keyword evidence="7" id="KW-0539">Nucleus</keyword>
<evidence type="ECO:0000259" key="9">
    <source>
        <dbReference type="PROSITE" id="PS51717"/>
    </source>
</evidence>
<reference evidence="10 11" key="1">
    <citation type="submission" date="2020-10" db="EMBL/GenBank/DDBJ databases">
        <title>Pygocentrus nattereri (red-bellied piranha) genome, fPygNat1, primary haplotype.</title>
        <authorList>
            <person name="Myers G."/>
            <person name="Meyer A."/>
            <person name="Karagic N."/>
            <person name="Pippel M."/>
            <person name="Winkler S."/>
            <person name="Tracey A."/>
            <person name="Wood J."/>
            <person name="Formenti G."/>
            <person name="Howe K."/>
            <person name="Fedrigo O."/>
            <person name="Jarvis E.D."/>
        </authorList>
    </citation>
    <scope>NUCLEOTIDE SEQUENCE [LARGE SCALE GENOMIC DNA]</scope>
</reference>
<evidence type="ECO:0000256" key="8">
    <source>
        <dbReference type="SAM" id="MobiDB-lite"/>
    </source>
</evidence>
<evidence type="ECO:0000256" key="3">
    <source>
        <dbReference type="ARBA" id="ARBA00006828"/>
    </source>
</evidence>
<dbReference type="GeneID" id="108411830"/>
<dbReference type="InterPro" id="IPR027417">
    <property type="entry name" value="P-loop_NTPase"/>
</dbReference>
<evidence type="ECO:0000256" key="2">
    <source>
        <dbReference type="ARBA" id="ARBA00004496"/>
    </source>
</evidence>
<dbReference type="PANTHER" id="PTHR22796">
    <property type="entry name" value="URG4-RELATED"/>
    <property type="match status" value="1"/>
</dbReference>
<dbReference type="SUPFAM" id="SSF52540">
    <property type="entry name" value="P-loop containing nucleoside triphosphate hydrolases"/>
    <property type="match status" value="1"/>
</dbReference>
<accession>A0A3B4DZP4</accession>
<reference evidence="10" key="3">
    <citation type="submission" date="2025-09" db="UniProtKB">
        <authorList>
            <consortium name="Ensembl"/>
        </authorList>
    </citation>
    <scope>IDENTIFICATION</scope>
</reference>
<organism evidence="10 11">
    <name type="scientific">Pygocentrus nattereri</name>
    <name type="common">Red-bellied piranha</name>
    <dbReference type="NCBI Taxonomy" id="42514"/>
    <lineage>
        <taxon>Eukaryota</taxon>
        <taxon>Metazoa</taxon>
        <taxon>Chordata</taxon>
        <taxon>Craniata</taxon>
        <taxon>Vertebrata</taxon>
        <taxon>Euteleostomi</taxon>
        <taxon>Actinopterygii</taxon>
        <taxon>Neopterygii</taxon>
        <taxon>Teleostei</taxon>
        <taxon>Ostariophysi</taxon>
        <taxon>Characiformes</taxon>
        <taxon>Characoidei</taxon>
        <taxon>Pygocentrus</taxon>
    </lineage>
</organism>
<dbReference type="PANTHER" id="PTHR22796:SF6">
    <property type="entry name" value="INTERFERON-INDUCED VERY LARGE GTPASE 1-RELATED"/>
    <property type="match status" value="1"/>
</dbReference>
<comment type="subcellular location">
    <subcellularLocation>
        <location evidence="2">Cytoplasm</location>
    </subcellularLocation>
    <subcellularLocation>
        <location evidence="1">Nucleus</location>
    </subcellularLocation>
</comment>
<evidence type="ECO:0000256" key="5">
    <source>
        <dbReference type="ARBA" id="ARBA00022741"/>
    </source>
</evidence>
<dbReference type="OrthoDB" id="1597724at2759"/>
<evidence type="ECO:0000313" key="11">
    <source>
        <dbReference type="Proteomes" id="UP001501920"/>
    </source>
</evidence>
<dbReference type="GO" id="GO:0005737">
    <property type="term" value="C:cytoplasm"/>
    <property type="evidence" value="ECO:0007669"/>
    <property type="project" value="UniProtKB-SubCell"/>
</dbReference>
<protein>
    <recommendedName>
        <fullName evidence="9">VLIG-type G domain-containing protein</fullName>
    </recommendedName>
</protein>
<dbReference type="GO" id="GO:0005634">
    <property type="term" value="C:nucleus"/>
    <property type="evidence" value="ECO:0007669"/>
    <property type="project" value="UniProtKB-SubCell"/>
</dbReference>